<accession>A0A955RI24</accession>
<comment type="caution">
    <text evidence="1">The sequence shown here is derived from an EMBL/GenBank/DDBJ whole genome shotgun (WGS) entry which is preliminary data.</text>
</comment>
<name>A0A955RI24_9BACT</name>
<dbReference type="AlphaFoldDB" id="A0A955RI24"/>
<dbReference type="EMBL" id="JAGQLG010000027">
    <property type="protein sequence ID" value="MCA9381930.1"/>
    <property type="molecule type" value="Genomic_DNA"/>
</dbReference>
<dbReference type="Proteomes" id="UP000782843">
    <property type="component" value="Unassembled WGS sequence"/>
</dbReference>
<protein>
    <submittedName>
        <fullName evidence="1">Uncharacterized protein</fullName>
    </submittedName>
</protein>
<evidence type="ECO:0000313" key="1">
    <source>
        <dbReference type="EMBL" id="MCA9381930.1"/>
    </source>
</evidence>
<organism evidence="1 2">
    <name type="scientific">Candidatus Dojkabacteria bacterium</name>
    <dbReference type="NCBI Taxonomy" id="2099670"/>
    <lineage>
        <taxon>Bacteria</taxon>
        <taxon>Candidatus Dojkabacteria</taxon>
    </lineage>
</organism>
<reference evidence="1" key="1">
    <citation type="submission" date="2020-04" db="EMBL/GenBank/DDBJ databases">
        <authorList>
            <person name="Zhang T."/>
        </authorList>
    </citation>
    <scope>NUCLEOTIDE SEQUENCE</scope>
    <source>
        <strain evidence="1">HKST-UBA10</strain>
    </source>
</reference>
<proteinExistence type="predicted"/>
<evidence type="ECO:0000313" key="2">
    <source>
        <dbReference type="Proteomes" id="UP000782843"/>
    </source>
</evidence>
<reference evidence="1" key="2">
    <citation type="journal article" date="2021" name="Microbiome">
        <title>Successional dynamics and alternative stable states in a saline activated sludge microbial community over 9 years.</title>
        <authorList>
            <person name="Wang Y."/>
            <person name="Ye J."/>
            <person name="Ju F."/>
            <person name="Liu L."/>
            <person name="Boyd J.A."/>
            <person name="Deng Y."/>
            <person name="Parks D.H."/>
            <person name="Jiang X."/>
            <person name="Yin X."/>
            <person name="Woodcroft B.J."/>
            <person name="Tyson G.W."/>
            <person name="Hugenholtz P."/>
            <person name="Polz M.F."/>
            <person name="Zhang T."/>
        </authorList>
    </citation>
    <scope>NUCLEOTIDE SEQUENCE</scope>
    <source>
        <strain evidence="1">HKST-UBA10</strain>
    </source>
</reference>
<sequence length="204" mass="24010">MKYIEMQNNLRILGVFTLNDVRTIDPGFREPTLNDWLSNGWIKRIRRFWYADSSFDTSGDANFFIANKVYAPSYVSLESALSFYGFIPELVLQVTSITTRKTSLFDTQFGVFRYRSVKSSLFWGYEAVRNNERPFLIASPEKGVLDYLYLHSEITGIQDFEELRFNKELILSKINLKRMEGYLKQFDNLELGSRYRILLQYLHA</sequence>
<gene>
    <name evidence="1" type="ORF">KC660_00810</name>
</gene>